<dbReference type="Proteomes" id="UP001318860">
    <property type="component" value="Unassembled WGS sequence"/>
</dbReference>
<keyword evidence="2" id="KW-0238">DNA-binding</keyword>
<gene>
    <name evidence="4" type="ORF">DH2020_040381</name>
</gene>
<organism evidence="4 5">
    <name type="scientific">Rehmannia glutinosa</name>
    <name type="common">Chinese foxglove</name>
    <dbReference type="NCBI Taxonomy" id="99300"/>
    <lineage>
        <taxon>Eukaryota</taxon>
        <taxon>Viridiplantae</taxon>
        <taxon>Streptophyta</taxon>
        <taxon>Embryophyta</taxon>
        <taxon>Tracheophyta</taxon>
        <taxon>Spermatophyta</taxon>
        <taxon>Magnoliopsida</taxon>
        <taxon>eudicotyledons</taxon>
        <taxon>Gunneridae</taxon>
        <taxon>Pentapetalae</taxon>
        <taxon>asterids</taxon>
        <taxon>lamiids</taxon>
        <taxon>Lamiales</taxon>
        <taxon>Orobanchaceae</taxon>
        <taxon>Rehmannieae</taxon>
        <taxon>Rehmannia</taxon>
    </lineage>
</organism>
<keyword evidence="5" id="KW-1185">Reference proteome</keyword>
<evidence type="ECO:0000256" key="3">
    <source>
        <dbReference type="SAM" id="MobiDB-lite"/>
    </source>
</evidence>
<keyword evidence="1" id="KW-0677">Repeat</keyword>
<dbReference type="EMBL" id="JABTTQ020002082">
    <property type="protein sequence ID" value="KAK6125879.1"/>
    <property type="molecule type" value="Genomic_DNA"/>
</dbReference>
<feature type="region of interest" description="Disordered" evidence="3">
    <location>
        <begin position="59"/>
        <end position="156"/>
    </location>
</feature>
<reference evidence="4 5" key="1">
    <citation type="journal article" date="2021" name="Comput. Struct. Biotechnol. J.">
        <title>De novo genome assembly of the potent medicinal plant Rehmannia glutinosa using nanopore technology.</title>
        <authorList>
            <person name="Ma L."/>
            <person name="Dong C."/>
            <person name="Song C."/>
            <person name="Wang X."/>
            <person name="Zheng X."/>
            <person name="Niu Y."/>
            <person name="Chen S."/>
            <person name="Feng W."/>
        </authorList>
    </citation>
    <scope>NUCLEOTIDE SEQUENCE [LARGE SCALE GENOMIC DNA]</scope>
    <source>
        <strain evidence="4">DH-2019</strain>
    </source>
</reference>
<proteinExistence type="predicted"/>
<feature type="compositionally biased region" description="Basic and acidic residues" evidence="3">
    <location>
        <begin position="72"/>
        <end position="82"/>
    </location>
</feature>
<evidence type="ECO:0000313" key="4">
    <source>
        <dbReference type="EMBL" id="KAK6125879.1"/>
    </source>
</evidence>
<protein>
    <submittedName>
        <fullName evidence="4">Uncharacterized protein</fullName>
    </submittedName>
</protein>
<dbReference type="Pfam" id="PF02178">
    <property type="entry name" value="AT_hook"/>
    <property type="match status" value="2"/>
</dbReference>
<sequence length="156" mass="17419">METLVTLDIDRQIQQYPAMIMEALDALKRKQVIDIQIHGVQVRRNASRACRFAFTSLEQNERQWGTSVHQEQLPEARPDAPRAWRGRPPKPKESLPPGAIPAPAKPRGRPRKDPNAPPAPKKPKPSSGPPSISKTGRPRGRPRKVNPQPLMNGTEV</sequence>
<comment type="caution">
    <text evidence="4">The sequence shown here is derived from an EMBL/GenBank/DDBJ whole genome shotgun (WGS) entry which is preliminary data.</text>
</comment>
<evidence type="ECO:0000256" key="2">
    <source>
        <dbReference type="ARBA" id="ARBA00023125"/>
    </source>
</evidence>
<dbReference type="InterPro" id="IPR017956">
    <property type="entry name" value="AT_hook_DNA-bd_motif"/>
</dbReference>
<feature type="compositionally biased region" description="Polar residues" evidence="3">
    <location>
        <begin position="59"/>
        <end position="70"/>
    </location>
</feature>
<name>A0ABR0UUD3_REHGL</name>
<evidence type="ECO:0000313" key="5">
    <source>
        <dbReference type="Proteomes" id="UP001318860"/>
    </source>
</evidence>
<evidence type="ECO:0000256" key="1">
    <source>
        <dbReference type="ARBA" id="ARBA00022737"/>
    </source>
</evidence>
<dbReference type="InterPro" id="IPR000116">
    <property type="entry name" value="HMGA"/>
</dbReference>
<accession>A0ABR0UUD3</accession>
<dbReference type="PRINTS" id="PR00929">
    <property type="entry name" value="ATHOOK"/>
</dbReference>
<dbReference type="PRINTS" id="PR00930">
    <property type="entry name" value="HIGHMOBLTYIY"/>
</dbReference>
<dbReference type="SMART" id="SM00384">
    <property type="entry name" value="AT_hook"/>
    <property type="match status" value="3"/>
</dbReference>